<dbReference type="OrthoDB" id="2560628at2759"/>
<evidence type="ECO:0000313" key="1">
    <source>
        <dbReference type="EMBL" id="KAF5190884.1"/>
    </source>
</evidence>
<proteinExistence type="predicted"/>
<comment type="caution">
    <text evidence="1">The sequence shown here is derived from an EMBL/GenBank/DDBJ whole genome shotgun (WGS) entry which is preliminary data.</text>
</comment>
<protein>
    <submittedName>
        <fullName evidence="1">Uncharacterized protein</fullName>
    </submittedName>
</protein>
<keyword evidence="2" id="KW-1185">Reference proteome</keyword>
<organism evidence="1 2">
    <name type="scientific">Thalictrum thalictroides</name>
    <name type="common">Rue-anemone</name>
    <name type="synonym">Anemone thalictroides</name>
    <dbReference type="NCBI Taxonomy" id="46969"/>
    <lineage>
        <taxon>Eukaryota</taxon>
        <taxon>Viridiplantae</taxon>
        <taxon>Streptophyta</taxon>
        <taxon>Embryophyta</taxon>
        <taxon>Tracheophyta</taxon>
        <taxon>Spermatophyta</taxon>
        <taxon>Magnoliopsida</taxon>
        <taxon>Ranunculales</taxon>
        <taxon>Ranunculaceae</taxon>
        <taxon>Thalictroideae</taxon>
        <taxon>Thalictrum</taxon>
    </lineage>
</organism>
<gene>
    <name evidence="1" type="ORF">FRX31_019530</name>
</gene>
<dbReference type="Proteomes" id="UP000554482">
    <property type="component" value="Unassembled WGS sequence"/>
</dbReference>
<accession>A0A7J6W0I8</accession>
<feature type="non-terminal residue" evidence="1">
    <location>
        <position position="94"/>
    </location>
</feature>
<sequence length="94" mass="10695">MFEHVEEPSSTGYVLFFSAFPSVGERRSTYTGFCKLKSDVSVSPLTVLSICLLIRVEAFQKHGDTAILYFSSSLAWVNMLWENWSTLICFLMAR</sequence>
<dbReference type="EMBL" id="JABWDY010023485">
    <property type="protein sequence ID" value="KAF5190884.1"/>
    <property type="molecule type" value="Genomic_DNA"/>
</dbReference>
<name>A0A7J6W0I8_THATH</name>
<evidence type="ECO:0000313" key="2">
    <source>
        <dbReference type="Proteomes" id="UP000554482"/>
    </source>
</evidence>
<reference evidence="1 2" key="1">
    <citation type="submission" date="2020-06" db="EMBL/GenBank/DDBJ databases">
        <title>Transcriptomic and genomic resources for Thalictrum thalictroides and T. hernandezii: Facilitating candidate gene discovery in an emerging model plant lineage.</title>
        <authorList>
            <person name="Arias T."/>
            <person name="Riano-Pachon D.M."/>
            <person name="Di Stilio V.S."/>
        </authorList>
    </citation>
    <scope>NUCLEOTIDE SEQUENCE [LARGE SCALE GENOMIC DNA]</scope>
    <source>
        <strain evidence="2">cv. WT478/WT964</strain>
        <tissue evidence="1">Leaves</tissue>
    </source>
</reference>
<dbReference type="AlphaFoldDB" id="A0A7J6W0I8"/>